<proteinExistence type="predicted"/>
<dbReference type="RefSeq" id="WP_188069905.1">
    <property type="nucleotide sequence ID" value="NZ_BSPS01000109.1"/>
</dbReference>
<evidence type="ECO:0000313" key="1">
    <source>
        <dbReference type="EMBL" id="MBB3924314.1"/>
    </source>
</evidence>
<evidence type="ECO:0000313" key="2">
    <source>
        <dbReference type="Proteomes" id="UP000571950"/>
    </source>
</evidence>
<organism evidence="1 2">
    <name type="scientific">Sphingobium jiangsuense</name>
    <dbReference type="NCBI Taxonomy" id="870476"/>
    <lineage>
        <taxon>Bacteria</taxon>
        <taxon>Pseudomonadati</taxon>
        <taxon>Pseudomonadota</taxon>
        <taxon>Alphaproteobacteria</taxon>
        <taxon>Sphingomonadales</taxon>
        <taxon>Sphingomonadaceae</taxon>
        <taxon>Sphingobium</taxon>
    </lineage>
</organism>
<sequence>MQDEDRRSDDWIEAREALNWARVAFRNYDMAKSLLEEALRNGKLCALADDIIVEPDMGKVGSWRKSKEIKVKRWYYDARPDRVNIIKGFWRQRSVSFYDDNLWNWEKNTFATTDEPEILLIYEEGEDFYTTKVGKRYVAFGVSFLHDEIKYIIDKNIRFSLIRPGSILRKPKWDWEKILSSYRAMILDRKLEEEFGPLEREGTQAKLEAAILQRAGEIDGKPPSETTVRRQAQRIIKEYKEQKNSTIEP</sequence>
<dbReference type="AlphaFoldDB" id="A0A7W6FNS4"/>
<dbReference type="EMBL" id="JACIDT010000001">
    <property type="protein sequence ID" value="MBB3924314.1"/>
    <property type="molecule type" value="Genomic_DNA"/>
</dbReference>
<gene>
    <name evidence="1" type="ORF">GGR43_000008</name>
</gene>
<protein>
    <submittedName>
        <fullName evidence="1">Uncharacterized protein</fullName>
    </submittedName>
</protein>
<name>A0A7W6FNS4_9SPHN</name>
<dbReference type="Proteomes" id="UP000571950">
    <property type="component" value="Unassembled WGS sequence"/>
</dbReference>
<keyword evidence="2" id="KW-1185">Reference proteome</keyword>
<reference evidence="1 2" key="1">
    <citation type="submission" date="2020-08" db="EMBL/GenBank/DDBJ databases">
        <title>Genomic Encyclopedia of Type Strains, Phase IV (KMG-IV): sequencing the most valuable type-strain genomes for metagenomic binning, comparative biology and taxonomic classification.</title>
        <authorList>
            <person name="Goeker M."/>
        </authorList>
    </citation>
    <scope>NUCLEOTIDE SEQUENCE [LARGE SCALE GENOMIC DNA]</scope>
    <source>
        <strain evidence="1 2">DSM 26189</strain>
    </source>
</reference>
<accession>A0A7W6FNS4</accession>
<comment type="caution">
    <text evidence="1">The sequence shown here is derived from an EMBL/GenBank/DDBJ whole genome shotgun (WGS) entry which is preliminary data.</text>
</comment>